<keyword evidence="6" id="KW-0325">Glycoprotein</keyword>
<evidence type="ECO:0000256" key="5">
    <source>
        <dbReference type="ARBA" id="ARBA00023136"/>
    </source>
</evidence>
<evidence type="ECO:0000256" key="7">
    <source>
        <dbReference type="SAM" id="SignalP"/>
    </source>
</evidence>
<keyword evidence="3 7" id="KW-0732">Signal</keyword>
<dbReference type="GO" id="GO:0005886">
    <property type="term" value="C:plasma membrane"/>
    <property type="evidence" value="ECO:0007669"/>
    <property type="project" value="TreeGrafter"/>
</dbReference>
<accession>A0A0V1M8W0</accession>
<dbReference type="PANTHER" id="PTHR11506">
    <property type="entry name" value="LYSOSOME-ASSOCIATED MEMBRANE GLYCOPROTEIN"/>
    <property type="match status" value="1"/>
</dbReference>
<sequence length="307" mass="34695">MLAAYFSFLLLLTLLATHTCSEDALHSSDQTISSKSTHNTTNSLKTFMNNGKIGIAFPDGVPCLMAQLEARLVIRQLGKVVKRYIFLFFVKFIICTYVYIKKREYDDTESILYIPSHHTVFGKCAANVNDKSELTIVWATDDGGKYELSHSFAAEKVESSIKSTWKWTWKLKNATLAYFPPIEKEGEMVTCYMTNKSQIWAPLKQSFLCKHALNITLINNPAEQPCDVIVQYKANMQILAYNLDKSNDFGNTYLCDRSKEIGILTRLKSSSTVSCGFVLGACAVATIIGHSVKRHWSFVQQPYFNLE</sequence>
<dbReference type="PANTHER" id="PTHR11506:SF35">
    <property type="entry name" value="LYSOSOME-ASSOCIATED MEMBRANE GLYCOPROTEIN 5"/>
    <property type="match status" value="1"/>
</dbReference>
<dbReference type="InterPro" id="IPR002000">
    <property type="entry name" value="Lysosome-assoc_membr_glycop"/>
</dbReference>
<keyword evidence="2" id="KW-0812">Transmembrane</keyword>
<dbReference type="OrthoDB" id="5912629at2759"/>
<dbReference type="EMBL" id="JYDO01000171">
    <property type="protein sequence ID" value="KRZ68232.1"/>
    <property type="molecule type" value="Genomic_DNA"/>
</dbReference>
<evidence type="ECO:0000256" key="2">
    <source>
        <dbReference type="ARBA" id="ARBA00022692"/>
    </source>
</evidence>
<evidence type="ECO:0008006" key="10">
    <source>
        <dbReference type="Google" id="ProtNLM"/>
    </source>
</evidence>
<evidence type="ECO:0000313" key="8">
    <source>
        <dbReference type="EMBL" id="KRZ68232.1"/>
    </source>
</evidence>
<dbReference type="GO" id="GO:0005765">
    <property type="term" value="C:lysosomal membrane"/>
    <property type="evidence" value="ECO:0007669"/>
    <property type="project" value="TreeGrafter"/>
</dbReference>
<keyword evidence="5" id="KW-0472">Membrane</keyword>
<feature type="chain" id="PRO_5006882334" description="Ig-like domain-containing protein" evidence="7">
    <location>
        <begin position="22"/>
        <end position="307"/>
    </location>
</feature>
<dbReference type="GO" id="GO:0072594">
    <property type="term" value="P:establishment of protein localization to organelle"/>
    <property type="evidence" value="ECO:0007669"/>
    <property type="project" value="TreeGrafter"/>
</dbReference>
<keyword evidence="9" id="KW-1185">Reference proteome</keyword>
<reference evidence="8 9" key="1">
    <citation type="submission" date="2015-01" db="EMBL/GenBank/DDBJ databases">
        <title>Evolution of Trichinella species and genotypes.</title>
        <authorList>
            <person name="Korhonen P.K."/>
            <person name="Edoardo P."/>
            <person name="Giuseppe L.R."/>
            <person name="Gasser R.B."/>
        </authorList>
    </citation>
    <scope>NUCLEOTIDE SEQUENCE [LARGE SCALE GENOMIC DNA]</scope>
    <source>
        <strain evidence="8">ISS1980</strain>
    </source>
</reference>
<evidence type="ECO:0000256" key="4">
    <source>
        <dbReference type="ARBA" id="ARBA00022989"/>
    </source>
</evidence>
<gene>
    <name evidence="8" type="ORF">T10_3097</name>
</gene>
<comment type="subcellular location">
    <subcellularLocation>
        <location evidence="1">Cell membrane</location>
        <topology evidence="1">Single-pass type I membrane protein</topology>
    </subcellularLocation>
</comment>
<dbReference type="GO" id="GO:0031902">
    <property type="term" value="C:late endosome membrane"/>
    <property type="evidence" value="ECO:0007669"/>
    <property type="project" value="TreeGrafter"/>
</dbReference>
<evidence type="ECO:0000256" key="6">
    <source>
        <dbReference type="ARBA" id="ARBA00023180"/>
    </source>
</evidence>
<dbReference type="Proteomes" id="UP000054843">
    <property type="component" value="Unassembled WGS sequence"/>
</dbReference>
<dbReference type="AlphaFoldDB" id="A0A0V1M8W0"/>
<dbReference type="Gene3D" id="2.40.160.110">
    <property type="match status" value="1"/>
</dbReference>
<evidence type="ECO:0000256" key="3">
    <source>
        <dbReference type="ARBA" id="ARBA00022729"/>
    </source>
</evidence>
<evidence type="ECO:0000313" key="9">
    <source>
        <dbReference type="Proteomes" id="UP000054843"/>
    </source>
</evidence>
<evidence type="ECO:0000256" key="1">
    <source>
        <dbReference type="ARBA" id="ARBA00004251"/>
    </source>
</evidence>
<organism evidence="8 9">
    <name type="scientific">Trichinella papuae</name>
    <dbReference type="NCBI Taxonomy" id="268474"/>
    <lineage>
        <taxon>Eukaryota</taxon>
        <taxon>Metazoa</taxon>
        <taxon>Ecdysozoa</taxon>
        <taxon>Nematoda</taxon>
        <taxon>Enoplea</taxon>
        <taxon>Dorylaimia</taxon>
        <taxon>Trichinellida</taxon>
        <taxon>Trichinellidae</taxon>
        <taxon>Trichinella</taxon>
    </lineage>
</organism>
<name>A0A0V1M8W0_9BILA</name>
<keyword evidence="4" id="KW-1133">Transmembrane helix</keyword>
<proteinExistence type="predicted"/>
<comment type="caution">
    <text evidence="8">The sequence shown here is derived from an EMBL/GenBank/DDBJ whole genome shotgun (WGS) entry which is preliminary data.</text>
</comment>
<feature type="signal peptide" evidence="7">
    <location>
        <begin position="1"/>
        <end position="21"/>
    </location>
</feature>
<protein>
    <recommendedName>
        <fullName evidence="10">Ig-like domain-containing protein</fullName>
    </recommendedName>
</protein>